<gene>
    <name evidence="2" type="ORF">INT45_011465</name>
</gene>
<evidence type="ECO:0000313" key="2">
    <source>
        <dbReference type="EMBL" id="KAG2211446.1"/>
    </source>
</evidence>
<dbReference type="EMBL" id="JAEPRB010000818">
    <property type="protein sequence ID" value="KAG2211446.1"/>
    <property type="molecule type" value="Genomic_DNA"/>
</dbReference>
<reference evidence="2 3" key="1">
    <citation type="submission" date="2020-12" db="EMBL/GenBank/DDBJ databases">
        <title>Metabolic potential, ecology and presence of endohyphal bacteria is reflected in genomic diversity of Mucoromycotina.</title>
        <authorList>
            <person name="Muszewska A."/>
            <person name="Okrasinska A."/>
            <person name="Steczkiewicz K."/>
            <person name="Drgas O."/>
            <person name="Orlowska M."/>
            <person name="Perlinska-Lenart U."/>
            <person name="Aleksandrzak-Piekarczyk T."/>
            <person name="Szatraj K."/>
            <person name="Zielenkiewicz U."/>
            <person name="Pilsyk S."/>
            <person name="Malc E."/>
            <person name="Mieczkowski P."/>
            <person name="Kruszewska J.S."/>
            <person name="Biernat P."/>
            <person name="Pawlowska J."/>
        </authorList>
    </citation>
    <scope>NUCLEOTIDE SEQUENCE [LARGE SCALE GENOMIC DNA]</scope>
    <source>
        <strain evidence="2 3">CBS 142.35</strain>
    </source>
</reference>
<feature type="compositionally biased region" description="Acidic residues" evidence="1">
    <location>
        <begin position="155"/>
        <end position="164"/>
    </location>
</feature>
<organism evidence="2 3">
    <name type="scientific">Circinella minor</name>
    <dbReference type="NCBI Taxonomy" id="1195481"/>
    <lineage>
        <taxon>Eukaryota</taxon>
        <taxon>Fungi</taxon>
        <taxon>Fungi incertae sedis</taxon>
        <taxon>Mucoromycota</taxon>
        <taxon>Mucoromycotina</taxon>
        <taxon>Mucoromycetes</taxon>
        <taxon>Mucorales</taxon>
        <taxon>Lichtheimiaceae</taxon>
        <taxon>Circinella</taxon>
    </lineage>
</organism>
<dbReference type="AlphaFoldDB" id="A0A8H7V611"/>
<keyword evidence="3" id="KW-1185">Reference proteome</keyword>
<evidence type="ECO:0000256" key="1">
    <source>
        <dbReference type="SAM" id="MobiDB-lite"/>
    </source>
</evidence>
<feature type="region of interest" description="Disordered" evidence="1">
    <location>
        <begin position="136"/>
        <end position="244"/>
    </location>
</feature>
<sequence length="244" mass="26498">KKPCACYGCGCTKHFIRICPKVNNGEAGDKRLRTDDGSDIRKESGSSAALAPVSGITPMGQSNAERSIVISSNGNEKEKNIVISNNSNEKQKSIVISNNGNEKQTSIVIDSNGNRKEKSIVININGTEQEKEKHIVVNNNPTKKINDSHRTSDNDSSDIEDIIEIDAASSTMTDSEDDTIMDSISPSKSSTSARPISKKRQDKQKQTISSSSRPVVQHSLNNNSPSTPDQVITPVSKENDDTRQ</sequence>
<feature type="compositionally biased region" description="Basic and acidic residues" evidence="1">
    <location>
        <begin position="144"/>
        <end position="153"/>
    </location>
</feature>
<comment type="caution">
    <text evidence="2">The sequence shown here is derived from an EMBL/GenBank/DDBJ whole genome shotgun (WGS) entry which is preliminary data.</text>
</comment>
<proteinExistence type="predicted"/>
<feature type="compositionally biased region" description="Polar residues" evidence="1">
    <location>
        <begin position="206"/>
        <end position="230"/>
    </location>
</feature>
<feature type="region of interest" description="Disordered" evidence="1">
    <location>
        <begin position="26"/>
        <end position="60"/>
    </location>
</feature>
<feature type="non-terminal residue" evidence="2">
    <location>
        <position position="1"/>
    </location>
</feature>
<feature type="compositionally biased region" description="Basic and acidic residues" evidence="1">
    <location>
        <begin position="27"/>
        <end position="44"/>
    </location>
</feature>
<protein>
    <submittedName>
        <fullName evidence="2">Uncharacterized protein</fullName>
    </submittedName>
</protein>
<name>A0A8H7V611_9FUNG</name>
<evidence type="ECO:0000313" key="3">
    <source>
        <dbReference type="Proteomes" id="UP000646827"/>
    </source>
</evidence>
<feature type="compositionally biased region" description="Polar residues" evidence="1">
    <location>
        <begin position="182"/>
        <end position="194"/>
    </location>
</feature>
<dbReference type="Proteomes" id="UP000646827">
    <property type="component" value="Unassembled WGS sequence"/>
</dbReference>
<accession>A0A8H7V611</accession>